<keyword evidence="1" id="KW-1133">Transmembrane helix</keyword>
<feature type="transmembrane region" description="Helical" evidence="1">
    <location>
        <begin position="7"/>
        <end position="24"/>
    </location>
</feature>
<dbReference type="EMBL" id="BARW01020056">
    <property type="protein sequence ID" value="GAJ01776.1"/>
    <property type="molecule type" value="Genomic_DNA"/>
</dbReference>
<dbReference type="AlphaFoldDB" id="X1UPF0"/>
<evidence type="ECO:0000256" key="1">
    <source>
        <dbReference type="SAM" id="Phobius"/>
    </source>
</evidence>
<sequence>MNLSRLIAGVIMILTGFGLILIPLCVSLNVSFISLIYGIPILIIGIFILLNKREDKIEQIKQTGGKNGRK</sequence>
<evidence type="ECO:0000313" key="2">
    <source>
        <dbReference type="EMBL" id="GAJ01776.1"/>
    </source>
</evidence>
<keyword evidence="1" id="KW-0812">Transmembrane</keyword>
<reference evidence="2" key="1">
    <citation type="journal article" date="2014" name="Front. Microbiol.">
        <title>High frequency of phylogenetically diverse reductive dehalogenase-homologous genes in deep subseafloor sedimentary metagenomes.</title>
        <authorList>
            <person name="Kawai M."/>
            <person name="Futagami T."/>
            <person name="Toyoda A."/>
            <person name="Takaki Y."/>
            <person name="Nishi S."/>
            <person name="Hori S."/>
            <person name="Arai W."/>
            <person name="Tsubouchi T."/>
            <person name="Morono Y."/>
            <person name="Uchiyama I."/>
            <person name="Ito T."/>
            <person name="Fujiyama A."/>
            <person name="Inagaki F."/>
            <person name="Takami H."/>
        </authorList>
    </citation>
    <scope>NUCLEOTIDE SEQUENCE</scope>
    <source>
        <strain evidence="2">Expedition CK06-06</strain>
    </source>
</reference>
<accession>X1UPF0</accession>
<organism evidence="2">
    <name type="scientific">marine sediment metagenome</name>
    <dbReference type="NCBI Taxonomy" id="412755"/>
    <lineage>
        <taxon>unclassified sequences</taxon>
        <taxon>metagenomes</taxon>
        <taxon>ecological metagenomes</taxon>
    </lineage>
</organism>
<feature type="transmembrane region" description="Helical" evidence="1">
    <location>
        <begin position="30"/>
        <end position="50"/>
    </location>
</feature>
<name>X1UPF0_9ZZZZ</name>
<proteinExistence type="predicted"/>
<keyword evidence="1" id="KW-0472">Membrane</keyword>
<comment type="caution">
    <text evidence="2">The sequence shown here is derived from an EMBL/GenBank/DDBJ whole genome shotgun (WGS) entry which is preliminary data.</text>
</comment>
<protein>
    <submittedName>
        <fullName evidence="2">Uncharacterized protein</fullName>
    </submittedName>
</protein>
<gene>
    <name evidence="2" type="ORF">S12H4_33958</name>
</gene>